<reference evidence="10" key="1">
    <citation type="submission" date="2017-06" db="EMBL/GenBank/DDBJ databases">
        <authorList>
            <person name="Varghese N."/>
            <person name="Submissions S."/>
        </authorList>
    </citation>
    <scope>NUCLEOTIDE SEQUENCE [LARGE SCALE GENOMIC DNA]</scope>
    <source>
        <strain evidence="10">Ca-68</strain>
    </source>
</reference>
<dbReference type="InterPro" id="IPR013325">
    <property type="entry name" value="RNA_pol_sigma_r2"/>
</dbReference>
<dbReference type="Gene3D" id="1.10.10.10">
    <property type="entry name" value="Winged helix-like DNA-binding domain superfamily/Winged helix DNA-binding domain"/>
    <property type="match status" value="1"/>
</dbReference>
<evidence type="ECO:0000313" key="10">
    <source>
        <dbReference type="Proteomes" id="UP000198305"/>
    </source>
</evidence>
<proteinExistence type="inferred from homology"/>
<sequence length="170" mass="19355">MCAMAMDSSQSVHRLYLHHHRWLHDWLRRKLGDSFVADDLAQDTFVSIMAADKVQEIREPRPFLVTIARRLMAHRYRRQLLETSYLEMLAGLPEAMVPAPEARLMALEALQQIDRALDGLPPAVREAFLLAHLEGLSYAAIAERLQVSASSVKQYLTKANRQCLFALMVA</sequence>
<dbReference type="InterPro" id="IPR007627">
    <property type="entry name" value="RNA_pol_sigma70_r2"/>
</dbReference>
<gene>
    <name evidence="9" type="ORF">SAMN05192560_0037</name>
</gene>
<keyword evidence="4 6" id="KW-0238">DNA-binding</keyword>
<evidence type="ECO:0000256" key="3">
    <source>
        <dbReference type="ARBA" id="ARBA00023082"/>
    </source>
</evidence>
<organism evidence="9 10">
    <name type="scientific">Methylobacillus rhizosphaerae</name>
    <dbReference type="NCBI Taxonomy" id="551994"/>
    <lineage>
        <taxon>Bacteria</taxon>
        <taxon>Pseudomonadati</taxon>
        <taxon>Pseudomonadota</taxon>
        <taxon>Betaproteobacteria</taxon>
        <taxon>Nitrosomonadales</taxon>
        <taxon>Methylophilaceae</taxon>
        <taxon>Methylobacillus</taxon>
    </lineage>
</organism>
<evidence type="ECO:0000313" key="9">
    <source>
        <dbReference type="EMBL" id="SNR60033.1"/>
    </source>
</evidence>
<evidence type="ECO:0000256" key="4">
    <source>
        <dbReference type="ARBA" id="ARBA00023125"/>
    </source>
</evidence>
<protein>
    <recommendedName>
        <fullName evidence="6">RNA polymerase sigma factor</fullName>
    </recommendedName>
</protein>
<keyword evidence="10" id="KW-1185">Reference proteome</keyword>
<dbReference type="InterPro" id="IPR014284">
    <property type="entry name" value="RNA_pol_sigma-70_dom"/>
</dbReference>
<dbReference type="InterPro" id="IPR013249">
    <property type="entry name" value="RNA_pol_sigma70_r4_t2"/>
</dbReference>
<keyword evidence="5 6" id="KW-0804">Transcription</keyword>
<feature type="domain" description="RNA polymerase sigma factor 70 region 4 type 2" evidence="8">
    <location>
        <begin position="111"/>
        <end position="162"/>
    </location>
</feature>
<dbReference type="NCBIfam" id="NF007232">
    <property type="entry name" value="PRK09651.1"/>
    <property type="match status" value="1"/>
</dbReference>
<evidence type="ECO:0000259" key="7">
    <source>
        <dbReference type="Pfam" id="PF04542"/>
    </source>
</evidence>
<dbReference type="GO" id="GO:0003677">
    <property type="term" value="F:DNA binding"/>
    <property type="evidence" value="ECO:0007669"/>
    <property type="project" value="UniProtKB-KW"/>
</dbReference>
<dbReference type="CDD" id="cd06171">
    <property type="entry name" value="Sigma70_r4"/>
    <property type="match status" value="1"/>
</dbReference>
<dbReference type="PANTHER" id="PTHR43133:SF63">
    <property type="entry name" value="RNA POLYMERASE SIGMA FACTOR FECI-RELATED"/>
    <property type="match status" value="1"/>
</dbReference>
<dbReference type="InterPro" id="IPR000838">
    <property type="entry name" value="RNA_pol_sigma70_ECF_CS"/>
</dbReference>
<dbReference type="EMBL" id="FZOA01000001">
    <property type="protein sequence ID" value="SNR60033.1"/>
    <property type="molecule type" value="Genomic_DNA"/>
</dbReference>
<comment type="similarity">
    <text evidence="1 6">Belongs to the sigma-70 factor family. ECF subfamily.</text>
</comment>
<dbReference type="SUPFAM" id="SSF88659">
    <property type="entry name" value="Sigma3 and sigma4 domains of RNA polymerase sigma factors"/>
    <property type="match status" value="1"/>
</dbReference>
<evidence type="ECO:0000256" key="1">
    <source>
        <dbReference type="ARBA" id="ARBA00010641"/>
    </source>
</evidence>
<evidence type="ECO:0000256" key="2">
    <source>
        <dbReference type="ARBA" id="ARBA00023015"/>
    </source>
</evidence>
<dbReference type="AlphaFoldDB" id="A0A238XNJ8"/>
<dbReference type="GO" id="GO:0006352">
    <property type="term" value="P:DNA-templated transcription initiation"/>
    <property type="evidence" value="ECO:0007669"/>
    <property type="project" value="InterPro"/>
</dbReference>
<accession>A0A238XNJ8</accession>
<dbReference type="Gene3D" id="1.10.1740.10">
    <property type="match status" value="1"/>
</dbReference>
<dbReference type="PANTHER" id="PTHR43133">
    <property type="entry name" value="RNA POLYMERASE ECF-TYPE SIGMA FACTO"/>
    <property type="match status" value="1"/>
</dbReference>
<dbReference type="InterPro" id="IPR036388">
    <property type="entry name" value="WH-like_DNA-bd_sf"/>
</dbReference>
<keyword evidence="3 6" id="KW-0731">Sigma factor</keyword>
<dbReference type="InterPro" id="IPR013324">
    <property type="entry name" value="RNA_pol_sigma_r3/r4-like"/>
</dbReference>
<evidence type="ECO:0000256" key="5">
    <source>
        <dbReference type="ARBA" id="ARBA00023163"/>
    </source>
</evidence>
<dbReference type="GO" id="GO:0016987">
    <property type="term" value="F:sigma factor activity"/>
    <property type="evidence" value="ECO:0007669"/>
    <property type="project" value="UniProtKB-KW"/>
</dbReference>
<evidence type="ECO:0000256" key="6">
    <source>
        <dbReference type="RuleBase" id="RU000716"/>
    </source>
</evidence>
<keyword evidence="2 6" id="KW-0805">Transcription regulation</keyword>
<evidence type="ECO:0000259" key="8">
    <source>
        <dbReference type="Pfam" id="PF08281"/>
    </source>
</evidence>
<dbReference type="OrthoDB" id="8536462at2"/>
<dbReference type="Pfam" id="PF04542">
    <property type="entry name" value="Sigma70_r2"/>
    <property type="match status" value="1"/>
</dbReference>
<dbReference type="SUPFAM" id="SSF88946">
    <property type="entry name" value="Sigma2 domain of RNA polymerase sigma factors"/>
    <property type="match status" value="1"/>
</dbReference>
<dbReference type="NCBIfam" id="NF009180">
    <property type="entry name" value="PRK12528.1"/>
    <property type="match status" value="1"/>
</dbReference>
<dbReference type="Proteomes" id="UP000198305">
    <property type="component" value="Unassembled WGS sequence"/>
</dbReference>
<feature type="domain" description="RNA polymerase sigma-70 region 2" evidence="7">
    <location>
        <begin position="15"/>
        <end position="79"/>
    </location>
</feature>
<dbReference type="InterPro" id="IPR039425">
    <property type="entry name" value="RNA_pol_sigma-70-like"/>
</dbReference>
<dbReference type="NCBIfam" id="TIGR02937">
    <property type="entry name" value="sigma70-ECF"/>
    <property type="match status" value="1"/>
</dbReference>
<dbReference type="PROSITE" id="PS01063">
    <property type="entry name" value="SIGMA70_ECF"/>
    <property type="match status" value="1"/>
</dbReference>
<name>A0A238XNJ8_9PROT</name>
<dbReference type="Pfam" id="PF08281">
    <property type="entry name" value="Sigma70_r4_2"/>
    <property type="match status" value="1"/>
</dbReference>